<evidence type="ECO:0000259" key="10">
    <source>
        <dbReference type="Pfam" id="PF13193"/>
    </source>
</evidence>
<dbReference type="RefSeq" id="WP_077082396.1">
    <property type="nucleotide sequence ID" value="NZ_FUEZ01000004.1"/>
</dbReference>
<evidence type="ECO:0000256" key="1">
    <source>
        <dbReference type="ARBA" id="ARBA00006432"/>
    </source>
</evidence>
<dbReference type="Pfam" id="PF00501">
    <property type="entry name" value="AMP-binding"/>
    <property type="match status" value="1"/>
</dbReference>
<evidence type="ECO:0000256" key="4">
    <source>
        <dbReference type="ARBA" id="ARBA00036813"/>
    </source>
</evidence>
<comment type="similarity">
    <text evidence="1">Belongs to the ATP-dependent AMP-binding enzyme family.</text>
</comment>
<evidence type="ECO:0000259" key="9">
    <source>
        <dbReference type="Pfam" id="PF00501"/>
    </source>
</evidence>
<dbReference type="NCBIfam" id="NF004837">
    <property type="entry name" value="PRK06187.1"/>
    <property type="match status" value="1"/>
</dbReference>
<dbReference type="Proteomes" id="UP000240424">
    <property type="component" value="Unassembled WGS sequence"/>
</dbReference>
<protein>
    <recommendedName>
        <fullName evidence="5">Long-chain-fatty-acid--CoA ligase FadD13</fullName>
        <ecNumber evidence="3">6.2.1.3</ecNumber>
    </recommendedName>
    <alternativeName>
        <fullName evidence="6">Fatty acyl-CoA ligase</fullName>
    </alternativeName>
    <alternativeName>
        <fullName evidence="8">Fatty acyl-CoA synthetase</fullName>
    </alternativeName>
    <alternativeName>
        <fullName evidence="7">Very-long-chain fatty-acyl-CoA synthetase</fullName>
    </alternativeName>
</protein>
<evidence type="ECO:0000256" key="5">
    <source>
        <dbReference type="ARBA" id="ARBA00069710"/>
    </source>
</evidence>
<dbReference type="Gene3D" id="3.40.50.12780">
    <property type="entry name" value="N-terminal domain of ligase-like"/>
    <property type="match status" value="1"/>
</dbReference>
<reference evidence="11 12" key="1">
    <citation type="submission" date="2017-01" db="EMBL/GenBank/DDBJ databases">
        <authorList>
            <consortium name="Urmite Genomes"/>
        </authorList>
    </citation>
    <scope>NUCLEOTIDE SEQUENCE [LARGE SCALE GENOMIC DNA]</scope>
    <source>
        <strain evidence="11 12">AB215</strain>
    </source>
</reference>
<gene>
    <name evidence="11" type="ORF">MNAB215_5551</name>
</gene>
<evidence type="ECO:0000256" key="2">
    <source>
        <dbReference type="ARBA" id="ARBA00022598"/>
    </source>
</evidence>
<comment type="catalytic activity">
    <reaction evidence="4">
        <text>a long-chain fatty acid + ATP + CoA = a long-chain fatty acyl-CoA + AMP + diphosphate</text>
        <dbReference type="Rhea" id="RHEA:15421"/>
        <dbReference type="ChEBI" id="CHEBI:30616"/>
        <dbReference type="ChEBI" id="CHEBI:33019"/>
        <dbReference type="ChEBI" id="CHEBI:57287"/>
        <dbReference type="ChEBI" id="CHEBI:57560"/>
        <dbReference type="ChEBI" id="CHEBI:83139"/>
        <dbReference type="ChEBI" id="CHEBI:456215"/>
        <dbReference type="EC" id="6.2.1.3"/>
    </reaction>
</comment>
<dbReference type="InterPro" id="IPR020845">
    <property type="entry name" value="AMP-binding_CS"/>
</dbReference>
<keyword evidence="12" id="KW-1185">Reference proteome</keyword>
<accession>A0A2U3PI01</accession>
<dbReference type="EMBL" id="FUEZ01000004">
    <property type="protein sequence ID" value="SPM43329.1"/>
    <property type="molecule type" value="Genomic_DNA"/>
</dbReference>
<dbReference type="PANTHER" id="PTHR24096:SF267">
    <property type="entry name" value="MALONATE--COA LIGASE ACSF3, MITOCHONDRIAL"/>
    <property type="match status" value="1"/>
</dbReference>
<dbReference type="FunFam" id="3.30.300.30:FF:000008">
    <property type="entry name" value="2,3-dihydroxybenzoate-AMP ligase"/>
    <property type="match status" value="1"/>
</dbReference>
<evidence type="ECO:0000313" key="12">
    <source>
        <dbReference type="Proteomes" id="UP000240424"/>
    </source>
</evidence>
<dbReference type="InterPro" id="IPR045851">
    <property type="entry name" value="AMP-bd_C_sf"/>
</dbReference>
<dbReference type="STRING" id="1841861.GCA_900157365_03870"/>
<dbReference type="InterPro" id="IPR000873">
    <property type="entry name" value="AMP-dep_synth/lig_dom"/>
</dbReference>
<evidence type="ECO:0000256" key="3">
    <source>
        <dbReference type="ARBA" id="ARBA00026121"/>
    </source>
</evidence>
<evidence type="ECO:0000256" key="7">
    <source>
        <dbReference type="ARBA" id="ARBA00080667"/>
    </source>
</evidence>
<feature type="domain" description="AMP-dependent synthetase/ligase" evidence="9">
    <location>
        <begin position="19"/>
        <end position="380"/>
    </location>
</feature>
<feature type="domain" description="AMP-binding enzyme C-terminal" evidence="10">
    <location>
        <begin position="431"/>
        <end position="504"/>
    </location>
</feature>
<evidence type="ECO:0000313" key="11">
    <source>
        <dbReference type="EMBL" id="SPM43329.1"/>
    </source>
</evidence>
<dbReference type="PROSITE" id="PS00455">
    <property type="entry name" value="AMP_BINDING"/>
    <property type="match status" value="1"/>
</dbReference>
<dbReference type="InterPro" id="IPR042099">
    <property type="entry name" value="ANL_N_sf"/>
</dbReference>
<dbReference type="InterPro" id="IPR025110">
    <property type="entry name" value="AMP-bd_C"/>
</dbReference>
<dbReference type="OrthoDB" id="9803968at2"/>
<dbReference type="Gene3D" id="3.30.300.30">
    <property type="match status" value="1"/>
</dbReference>
<dbReference type="AlphaFoldDB" id="A0A2U3PI01"/>
<dbReference type="EC" id="6.2.1.3" evidence="3"/>
<dbReference type="PANTHER" id="PTHR24096">
    <property type="entry name" value="LONG-CHAIN-FATTY-ACID--COA LIGASE"/>
    <property type="match status" value="1"/>
</dbReference>
<proteinExistence type="inferred from homology"/>
<evidence type="ECO:0000256" key="6">
    <source>
        <dbReference type="ARBA" id="ARBA00076959"/>
    </source>
</evidence>
<sequence>MPPADAIVETTETLAGMVEHHVQHRPNEVAIRFGERQWSWAQWADRIQRAAGVLRAAGVQRGQCVAFLDKNHPACLETLIAAVSIGAVATIVNWRVIKDELVHVLNDCGARVLFVGAELKPSVDAIRAQVPGVERIIVVGGDDDEYEPLVHAAAPVEPDPEVADTDTALVIYSSGTTGRPKGVVLSQRALVNHVANQAPSFPFQEGDANLVAMPLFHVGGVAYAFFGIRAGVPTFLTREPEAATLIGAVKAGATHAFFVPPVIARFLDAGPPAVDALSGLRYLVYGAAPMPVPLLQRALDAWPEMNFVQVYGQTELAGGIVQLEPAAHRDSDRPHLLLSAGKAAPGNEIRIVDPESGDKLPPGEAGEIWVRSNQRMSGYLNRPEATADTITADDWVRTGDIGRLDADGYLYIEDRLKDMIITGGENVYGPEVESVLLDHPAVADAAIIGIPDDHWGESVKAIVAATGDVEAGEIIEFCRQHLAGYKCPRTVDFVESLPRNASGKILKNQLREPYWKDRARQV</sequence>
<evidence type="ECO:0000256" key="8">
    <source>
        <dbReference type="ARBA" id="ARBA00083882"/>
    </source>
</evidence>
<keyword evidence="2 11" id="KW-0436">Ligase</keyword>
<dbReference type="Pfam" id="PF13193">
    <property type="entry name" value="AMP-binding_C"/>
    <property type="match status" value="1"/>
</dbReference>
<dbReference type="SUPFAM" id="SSF56801">
    <property type="entry name" value="Acetyl-CoA synthetase-like"/>
    <property type="match status" value="1"/>
</dbReference>
<name>A0A2U3PI01_9MYCO</name>
<dbReference type="GO" id="GO:0004467">
    <property type="term" value="F:long-chain fatty acid-CoA ligase activity"/>
    <property type="evidence" value="ECO:0007669"/>
    <property type="project" value="UniProtKB-EC"/>
</dbReference>
<organism evidence="11 12">
    <name type="scientific">Mycobacterium numidiamassiliense</name>
    <dbReference type="NCBI Taxonomy" id="1841861"/>
    <lineage>
        <taxon>Bacteria</taxon>
        <taxon>Bacillati</taxon>
        <taxon>Actinomycetota</taxon>
        <taxon>Actinomycetes</taxon>
        <taxon>Mycobacteriales</taxon>
        <taxon>Mycobacteriaceae</taxon>
        <taxon>Mycobacterium</taxon>
    </lineage>
</organism>